<evidence type="ECO:0000256" key="1">
    <source>
        <dbReference type="SAM" id="Phobius"/>
    </source>
</evidence>
<dbReference type="InParanoid" id="C5K740"/>
<keyword evidence="1" id="KW-0472">Membrane</keyword>
<sequence>MHVEPNSTKRTWQENVGVYAAFDAARALLDPLSPGVALSYLSLAAASPAQIGQVALTIPAVLGAGYVALQLGQKMSSGGAFQHNYFMLFLYLVMSFAPTPCFQNLFADLLFVATWLTVSYFAFSLLPEMVLKDHVFTLYLVAFLLPIFPLAFSFMPIINTRSYLML</sequence>
<dbReference type="Proteomes" id="UP000007800">
    <property type="component" value="Unassembled WGS sequence"/>
</dbReference>
<feature type="transmembrane region" description="Helical" evidence="1">
    <location>
        <begin position="138"/>
        <end position="158"/>
    </location>
</feature>
<feature type="transmembrane region" description="Helical" evidence="1">
    <location>
        <begin position="105"/>
        <end position="126"/>
    </location>
</feature>
<accession>C5K740</accession>
<organism evidence="3">
    <name type="scientific">Perkinsus marinus (strain ATCC 50983 / TXsc)</name>
    <dbReference type="NCBI Taxonomy" id="423536"/>
    <lineage>
        <taxon>Eukaryota</taxon>
        <taxon>Sar</taxon>
        <taxon>Alveolata</taxon>
        <taxon>Perkinsozoa</taxon>
        <taxon>Perkinsea</taxon>
        <taxon>Perkinsida</taxon>
        <taxon>Perkinsidae</taxon>
        <taxon>Perkinsus</taxon>
    </lineage>
</organism>
<keyword evidence="3" id="KW-1185">Reference proteome</keyword>
<evidence type="ECO:0000313" key="2">
    <source>
        <dbReference type="EMBL" id="EER19375.1"/>
    </source>
</evidence>
<dbReference type="GeneID" id="9039636"/>
<evidence type="ECO:0000313" key="3">
    <source>
        <dbReference type="Proteomes" id="UP000007800"/>
    </source>
</evidence>
<dbReference type="AlphaFoldDB" id="C5K740"/>
<keyword evidence="1" id="KW-1133">Transmembrane helix</keyword>
<reference evidence="2 3" key="1">
    <citation type="submission" date="2008-07" db="EMBL/GenBank/DDBJ databases">
        <authorList>
            <person name="El-Sayed N."/>
            <person name="Caler E."/>
            <person name="Inman J."/>
            <person name="Amedeo P."/>
            <person name="Hass B."/>
            <person name="Wortman J."/>
        </authorList>
    </citation>
    <scope>NUCLEOTIDE SEQUENCE [LARGE SCALE GENOMIC DNA]</scope>
    <source>
        <strain evidence="3">ATCC 50983 / TXsc</strain>
    </source>
</reference>
<protein>
    <submittedName>
        <fullName evidence="2">Uncharacterized protein</fullName>
    </submittedName>
</protein>
<keyword evidence="1" id="KW-0812">Transmembrane</keyword>
<dbReference type="EMBL" id="GG671079">
    <property type="protein sequence ID" value="EER19375.1"/>
    <property type="molecule type" value="Genomic_DNA"/>
</dbReference>
<gene>
    <name evidence="2" type="ORF">Pmar_PMAR012351</name>
</gene>
<proteinExistence type="predicted"/>
<name>C5K740_PERM5</name>
<dbReference type="OrthoDB" id="420083at2759"/>
<feature type="transmembrane region" description="Helical" evidence="1">
    <location>
        <begin position="81"/>
        <end position="99"/>
    </location>
</feature>
<dbReference type="RefSeq" id="XP_002787579.1">
    <property type="nucleotide sequence ID" value="XM_002787533.1"/>
</dbReference>
<feature type="transmembrane region" description="Helical" evidence="1">
    <location>
        <begin position="51"/>
        <end position="69"/>
    </location>
</feature>